<reference evidence="2 3" key="1">
    <citation type="submission" date="2019-06" db="EMBL/GenBank/DDBJ databases">
        <title>WGS assembly of Gossypium darwinii.</title>
        <authorList>
            <person name="Chen Z.J."/>
            <person name="Sreedasyam A."/>
            <person name="Ando A."/>
            <person name="Song Q."/>
            <person name="De L."/>
            <person name="Hulse-Kemp A."/>
            <person name="Ding M."/>
            <person name="Ye W."/>
            <person name="Kirkbride R."/>
            <person name="Jenkins J."/>
            <person name="Plott C."/>
            <person name="Lovell J."/>
            <person name="Lin Y.-M."/>
            <person name="Vaughn R."/>
            <person name="Liu B."/>
            <person name="Li W."/>
            <person name="Simpson S."/>
            <person name="Scheffler B."/>
            <person name="Saski C."/>
            <person name="Grover C."/>
            <person name="Hu G."/>
            <person name="Conover J."/>
            <person name="Carlson J."/>
            <person name="Shu S."/>
            <person name="Boston L."/>
            <person name="Williams M."/>
            <person name="Peterson D."/>
            <person name="Mcgee K."/>
            <person name="Jones D."/>
            <person name="Wendel J."/>
            <person name="Stelly D."/>
            <person name="Grimwood J."/>
            <person name="Schmutz J."/>
        </authorList>
    </citation>
    <scope>NUCLEOTIDE SEQUENCE [LARGE SCALE GENOMIC DNA]</scope>
    <source>
        <strain evidence="2">1808015.09</strain>
    </source>
</reference>
<feature type="region of interest" description="Disordered" evidence="1">
    <location>
        <begin position="57"/>
        <end position="76"/>
    </location>
</feature>
<dbReference type="Proteomes" id="UP000323506">
    <property type="component" value="Chromosome D05"/>
</dbReference>
<protein>
    <submittedName>
        <fullName evidence="2">Uncharacterized protein</fullName>
    </submittedName>
</protein>
<evidence type="ECO:0000256" key="1">
    <source>
        <dbReference type="SAM" id="MobiDB-lite"/>
    </source>
</evidence>
<accession>A0A5D2CRQ3</accession>
<keyword evidence="3" id="KW-1185">Reference proteome</keyword>
<gene>
    <name evidence="2" type="ORF">ES288_D05G391800v1</name>
</gene>
<dbReference type="EMBL" id="CM017705">
    <property type="protein sequence ID" value="TYG71388.1"/>
    <property type="molecule type" value="Genomic_DNA"/>
</dbReference>
<dbReference type="AlphaFoldDB" id="A0A5D2CRQ3"/>
<evidence type="ECO:0000313" key="2">
    <source>
        <dbReference type="EMBL" id="TYG71388.1"/>
    </source>
</evidence>
<organism evidence="2 3">
    <name type="scientific">Gossypium darwinii</name>
    <name type="common">Darwin's cotton</name>
    <name type="synonym">Gossypium barbadense var. darwinii</name>
    <dbReference type="NCBI Taxonomy" id="34276"/>
    <lineage>
        <taxon>Eukaryota</taxon>
        <taxon>Viridiplantae</taxon>
        <taxon>Streptophyta</taxon>
        <taxon>Embryophyta</taxon>
        <taxon>Tracheophyta</taxon>
        <taxon>Spermatophyta</taxon>
        <taxon>Magnoliopsida</taxon>
        <taxon>eudicotyledons</taxon>
        <taxon>Gunneridae</taxon>
        <taxon>Pentapetalae</taxon>
        <taxon>rosids</taxon>
        <taxon>malvids</taxon>
        <taxon>Malvales</taxon>
        <taxon>Malvaceae</taxon>
        <taxon>Malvoideae</taxon>
        <taxon>Gossypium</taxon>
    </lineage>
</organism>
<proteinExistence type="predicted"/>
<name>A0A5D2CRQ3_GOSDA</name>
<sequence length="76" mass="8246">MSFSPVGYHFVFPSLVVLTVEGCPNLTTRFSVDSEQSVHAETQASQSVDETIVEESATAQETTWPAGSNISWSAEH</sequence>
<evidence type="ECO:0000313" key="3">
    <source>
        <dbReference type="Proteomes" id="UP000323506"/>
    </source>
</evidence>